<reference evidence="3 4" key="1">
    <citation type="journal article" date="2022" name="Allergy">
        <title>Genome assembly and annotation of Periplaneta americana reveal a comprehensive cockroach allergen profile.</title>
        <authorList>
            <person name="Wang L."/>
            <person name="Xiong Q."/>
            <person name="Saelim N."/>
            <person name="Wang L."/>
            <person name="Nong W."/>
            <person name="Wan A.T."/>
            <person name="Shi M."/>
            <person name="Liu X."/>
            <person name="Cao Q."/>
            <person name="Hui J.H.L."/>
            <person name="Sookrung N."/>
            <person name="Leung T.F."/>
            <person name="Tungtrongchitr A."/>
            <person name="Tsui S.K.W."/>
        </authorList>
    </citation>
    <scope>NUCLEOTIDE SEQUENCE [LARGE SCALE GENOMIC DNA]</scope>
    <source>
        <strain evidence="3">PWHHKU_190912</strain>
    </source>
</reference>
<feature type="coiled-coil region" evidence="1">
    <location>
        <begin position="489"/>
        <end position="530"/>
    </location>
</feature>
<dbReference type="InterPro" id="IPR015897">
    <property type="entry name" value="CHK_kinase-like"/>
</dbReference>
<dbReference type="PANTHER" id="PTHR11012:SF55">
    <property type="entry name" value="BHLH DOMAIN-CONTAINING PROTEIN"/>
    <property type="match status" value="1"/>
</dbReference>
<evidence type="ECO:0000259" key="2">
    <source>
        <dbReference type="SMART" id="SM00587"/>
    </source>
</evidence>
<name>A0ABQ8TWN0_PERAM</name>
<keyword evidence="4" id="KW-1185">Reference proteome</keyword>
<keyword evidence="1" id="KW-0175">Coiled coil</keyword>
<organism evidence="3 4">
    <name type="scientific">Periplaneta americana</name>
    <name type="common">American cockroach</name>
    <name type="synonym">Blatta americana</name>
    <dbReference type="NCBI Taxonomy" id="6978"/>
    <lineage>
        <taxon>Eukaryota</taxon>
        <taxon>Metazoa</taxon>
        <taxon>Ecdysozoa</taxon>
        <taxon>Arthropoda</taxon>
        <taxon>Hexapoda</taxon>
        <taxon>Insecta</taxon>
        <taxon>Pterygota</taxon>
        <taxon>Neoptera</taxon>
        <taxon>Polyneoptera</taxon>
        <taxon>Dictyoptera</taxon>
        <taxon>Blattodea</taxon>
        <taxon>Blattoidea</taxon>
        <taxon>Blattidae</taxon>
        <taxon>Blattinae</taxon>
        <taxon>Periplaneta</taxon>
    </lineage>
</organism>
<comment type="caution">
    <text evidence="3">The sequence shown here is derived from an EMBL/GenBank/DDBJ whole genome shotgun (WGS) entry which is preliminary data.</text>
</comment>
<dbReference type="PANTHER" id="PTHR11012">
    <property type="entry name" value="PROTEIN KINASE-LIKE DOMAIN-CONTAINING"/>
    <property type="match status" value="1"/>
</dbReference>
<protein>
    <recommendedName>
        <fullName evidence="2">CHK kinase-like domain-containing protein</fullName>
    </recommendedName>
</protein>
<accession>A0ABQ8TWN0</accession>
<evidence type="ECO:0000313" key="3">
    <source>
        <dbReference type="EMBL" id="KAJ4451121.1"/>
    </source>
</evidence>
<sequence>MLLNEDHAGKASYKPLRSHKSLSCRDICRYWLTSDLWLAQTSVHKEETSWDNEYLDNTAVKKESMTWSAEDLRKEDLESLLSQQFDLSVKFSSYNVQALTQPGDNYSSTMLAVDVILSNNSKKHQKLSLVAKLMPPTKFLREVINIDVTFRKEVNTYMLVFPEFYNLQRENGIPENEILDVFPKLYGSRINRLGDIHKKADDSAILLLENLKISGYATGDRRNGLNLKHIELGVSKLAKFHAISVALKVLKPQVFKETVLKACESFQIASQVDETGLPKWVNSTLRYVKEIPECEPFLQRIENALILSVKKTLPPTEPFAAFIHNDLSASPDVIESHYDDLIQLYHREFINFLKNLGCKTETFSFEKLQDEIRLHGSSEFAHILMMFKFICADKSKLPELSNDNIEELLEINTGAMFMQKTPLCQLNVPKLYDTNGESWKGIKLWGCFPASAVNELDRSSGTLNEKGYSSILCICTAPRKSIDFMSSKFDSLLSEINNVKVELKEVRKENDFLKHEIKELSVRLQDLEQYNRRDNIVLYGVPSTNNES</sequence>
<dbReference type="SMART" id="SM00587">
    <property type="entry name" value="CHK"/>
    <property type="match status" value="1"/>
</dbReference>
<proteinExistence type="predicted"/>
<feature type="domain" description="CHK kinase-like" evidence="2">
    <location>
        <begin position="206"/>
        <end position="355"/>
    </location>
</feature>
<evidence type="ECO:0000256" key="1">
    <source>
        <dbReference type="SAM" id="Coils"/>
    </source>
</evidence>
<dbReference type="InterPro" id="IPR004119">
    <property type="entry name" value="EcKL"/>
</dbReference>
<dbReference type="EMBL" id="JAJSOF020000001">
    <property type="protein sequence ID" value="KAJ4451121.1"/>
    <property type="molecule type" value="Genomic_DNA"/>
</dbReference>
<dbReference type="Proteomes" id="UP001148838">
    <property type="component" value="Unassembled WGS sequence"/>
</dbReference>
<gene>
    <name evidence="3" type="ORF">ANN_02561</name>
</gene>
<dbReference type="Pfam" id="PF02958">
    <property type="entry name" value="EcKL"/>
    <property type="match status" value="1"/>
</dbReference>
<evidence type="ECO:0000313" key="4">
    <source>
        <dbReference type="Proteomes" id="UP001148838"/>
    </source>
</evidence>